<dbReference type="Proteomes" id="UP000308600">
    <property type="component" value="Unassembled WGS sequence"/>
</dbReference>
<proteinExistence type="predicted"/>
<sequence>MSTIASRNWTGVRVFIWDTTAQVLYGTVQESRRLDDGTQVVDILADSGRMFKLPLAAVTIVRDEHSNLPVVIPQRL</sequence>
<gene>
    <name evidence="1" type="ORF">BDN72DRAFT_829789</name>
</gene>
<name>A0ACD3BFJ4_9AGAR</name>
<keyword evidence="2" id="KW-1185">Reference proteome</keyword>
<protein>
    <submittedName>
        <fullName evidence="1">Uncharacterized protein</fullName>
    </submittedName>
</protein>
<dbReference type="EMBL" id="ML208259">
    <property type="protein sequence ID" value="TFK76655.1"/>
    <property type="molecule type" value="Genomic_DNA"/>
</dbReference>
<evidence type="ECO:0000313" key="1">
    <source>
        <dbReference type="EMBL" id="TFK76655.1"/>
    </source>
</evidence>
<evidence type="ECO:0000313" key="2">
    <source>
        <dbReference type="Proteomes" id="UP000308600"/>
    </source>
</evidence>
<accession>A0ACD3BFJ4</accession>
<organism evidence="1 2">
    <name type="scientific">Pluteus cervinus</name>
    <dbReference type="NCBI Taxonomy" id="181527"/>
    <lineage>
        <taxon>Eukaryota</taxon>
        <taxon>Fungi</taxon>
        <taxon>Dikarya</taxon>
        <taxon>Basidiomycota</taxon>
        <taxon>Agaricomycotina</taxon>
        <taxon>Agaricomycetes</taxon>
        <taxon>Agaricomycetidae</taxon>
        <taxon>Agaricales</taxon>
        <taxon>Pluteineae</taxon>
        <taxon>Pluteaceae</taxon>
        <taxon>Pluteus</taxon>
    </lineage>
</organism>
<reference evidence="1 2" key="1">
    <citation type="journal article" date="2019" name="Nat. Ecol. Evol.">
        <title>Megaphylogeny resolves global patterns of mushroom evolution.</title>
        <authorList>
            <person name="Varga T."/>
            <person name="Krizsan K."/>
            <person name="Foldi C."/>
            <person name="Dima B."/>
            <person name="Sanchez-Garcia M."/>
            <person name="Sanchez-Ramirez S."/>
            <person name="Szollosi G.J."/>
            <person name="Szarkandi J.G."/>
            <person name="Papp V."/>
            <person name="Albert L."/>
            <person name="Andreopoulos W."/>
            <person name="Angelini C."/>
            <person name="Antonin V."/>
            <person name="Barry K.W."/>
            <person name="Bougher N.L."/>
            <person name="Buchanan P."/>
            <person name="Buyck B."/>
            <person name="Bense V."/>
            <person name="Catcheside P."/>
            <person name="Chovatia M."/>
            <person name="Cooper J."/>
            <person name="Damon W."/>
            <person name="Desjardin D."/>
            <person name="Finy P."/>
            <person name="Geml J."/>
            <person name="Haridas S."/>
            <person name="Hughes K."/>
            <person name="Justo A."/>
            <person name="Karasinski D."/>
            <person name="Kautmanova I."/>
            <person name="Kiss B."/>
            <person name="Kocsube S."/>
            <person name="Kotiranta H."/>
            <person name="LaButti K.M."/>
            <person name="Lechner B.E."/>
            <person name="Liimatainen K."/>
            <person name="Lipzen A."/>
            <person name="Lukacs Z."/>
            <person name="Mihaltcheva S."/>
            <person name="Morgado L.N."/>
            <person name="Niskanen T."/>
            <person name="Noordeloos M.E."/>
            <person name="Ohm R.A."/>
            <person name="Ortiz-Santana B."/>
            <person name="Ovrebo C."/>
            <person name="Racz N."/>
            <person name="Riley R."/>
            <person name="Savchenko A."/>
            <person name="Shiryaev A."/>
            <person name="Soop K."/>
            <person name="Spirin V."/>
            <person name="Szebenyi C."/>
            <person name="Tomsovsky M."/>
            <person name="Tulloss R.E."/>
            <person name="Uehling J."/>
            <person name="Grigoriev I.V."/>
            <person name="Vagvolgyi C."/>
            <person name="Papp T."/>
            <person name="Martin F.M."/>
            <person name="Miettinen O."/>
            <person name="Hibbett D.S."/>
            <person name="Nagy L.G."/>
        </authorList>
    </citation>
    <scope>NUCLEOTIDE SEQUENCE [LARGE SCALE GENOMIC DNA]</scope>
    <source>
        <strain evidence="1 2">NL-1719</strain>
    </source>
</reference>